<evidence type="ECO:0000256" key="5">
    <source>
        <dbReference type="ARBA" id="ARBA00022801"/>
    </source>
</evidence>
<gene>
    <name evidence="9" type="ORF">KK103_03135</name>
</gene>
<dbReference type="InterPro" id="IPR007312">
    <property type="entry name" value="Phosphoesterase"/>
</dbReference>
<name>A0A9Q2ZN78_9MICO</name>
<dbReference type="InterPro" id="IPR017850">
    <property type="entry name" value="Alkaline_phosphatase_core_sf"/>
</dbReference>
<evidence type="ECO:0000256" key="2">
    <source>
        <dbReference type="ARBA" id="ARBA00009717"/>
    </source>
</evidence>
<dbReference type="Gene3D" id="3.40.720.10">
    <property type="entry name" value="Alkaline Phosphatase, subunit A"/>
    <property type="match status" value="2"/>
</dbReference>
<comment type="subcellular location">
    <subcellularLocation>
        <location evidence="1">Secreted</location>
        <location evidence="1">Cell wall</location>
    </subcellularLocation>
</comment>
<dbReference type="InterPro" id="IPR008475">
    <property type="entry name" value="PLipase_C_C"/>
</dbReference>
<feature type="domain" description="Bacterial phospholipase C C-terminal" evidence="8">
    <location>
        <begin position="651"/>
        <end position="720"/>
    </location>
</feature>
<dbReference type="Pfam" id="PF05506">
    <property type="entry name" value="PLipase_C_C"/>
    <property type="match status" value="2"/>
</dbReference>
<dbReference type="InterPro" id="IPR006311">
    <property type="entry name" value="TAT_signal"/>
</dbReference>
<dbReference type="PROSITE" id="PS51318">
    <property type="entry name" value="TAT"/>
    <property type="match status" value="1"/>
</dbReference>
<dbReference type="GO" id="GO:0034480">
    <property type="term" value="F:phosphatidylcholine phospholipase C activity"/>
    <property type="evidence" value="ECO:0007669"/>
    <property type="project" value="UniProtKB-EC"/>
</dbReference>
<evidence type="ECO:0000313" key="9">
    <source>
        <dbReference type="EMBL" id="MBT1540743.1"/>
    </source>
</evidence>
<evidence type="ECO:0000259" key="8">
    <source>
        <dbReference type="Pfam" id="PF05506"/>
    </source>
</evidence>
<evidence type="ECO:0000256" key="6">
    <source>
        <dbReference type="ARBA" id="ARBA00023026"/>
    </source>
</evidence>
<evidence type="ECO:0000256" key="7">
    <source>
        <dbReference type="ARBA" id="ARBA00048421"/>
    </source>
</evidence>
<keyword evidence="6" id="KW-0843">Virulence</keyword>
<dbReference type="GO" id="GO:0016042">
    <property type="term" value="P:lipid catabolic process"/>
    <property type="evidence" value="ECO:0007669"/>
    <property type="project" value="InterPro"/>
</dbReference>
<evidence type="ECO:0000256" key="4">
    <source>
        <dbReference type="ARBA" id="ARBA00022512"/>
    </source>
</evidence>
<dbReference type="EMBL" id="JAHEWX010000002">
    <property type="protein sequence ID" value="MBT1540743.1"/>
    <property type="molecule type" value="Genomic_DNA"/>
</dbReference>
<comment type="caution">
    <text evidence="9">The sequence shown here is derived from an EMBL/GenBank/DDBJ whole genome shotgun (WGS) entry which is preliminary data.</text>
</comment>
<dbReference type="AlphaFoldDB" id="A0A9Q2ZN78"/>
<keyword evidence="5" id="KW-0378">Hydrolase</keyword>
<dbReference type="EC" id="3.1.4.3" evidence="3"/>
<sequence length="723" mass="77887">MSTRKPEHGAPDVSLDAAPPLTPDAAYTAAVRPGLSRRTVLVGGAAAIMAGVAAGSAFGPGAADRASAATARAVPTGTIADVKHVVVLMQENRSFDHYYGTMPGVRGFSDKQALELPTGHDVFHQPAAARTDGGAMLPFRLDTTRFNAQNADGLDHSWGGGHTAWNGGAWNRWVDAKSAQTMGYFTSEDIPYQRALAGAFTVCDDYHCSLNGPTTPNRLYQWSGTIDPRGTQGGPATDNPADYEPVFAWTTYAERLQAAGVTWKTYANDEVGDSSADPYVGDYGDNPLWLFEQYHRALASSDPAQQELAARAGLHDGWKPNSGKGLDVTHLLSQFGQDCATNSLPTVSYVVAPYGWSEHPAASPDYGAHYTNAVVQALFSNPDTWASTVLLVNYDENDGYFDHVVPPFAEPGTPDEYVDGLPIGMGARVPMTVVSPWSRGGWVNSQVADHTSVIQFLEHVTGVREPNISDWRRTVSGDLTSCFDFSAPDPSIPGADVVPGIEQTRALVAAADADQAKPPIEEPAIGAQTVPVQEPGTVRRRSLPYRQHADATVDHRTGRVTVALANDGRQGVNFLVYPNTAMPFAAHPKTVPVGASADWVWDTTTTGGAYDVSVYGPDRFLRRFAGTVTVGGRATGGVPHVSVVRDTRGRRTLQLLLENTGTGELRFELVANDFVEHRETAHVRGSRHKTMHWPLDEWGYYDVVVTADGVPGFRYRFAGRAER</sequence>
<comment type="similarity">
    <text evidence="2">Belongs to the bacterial phospholipase C family.</text>
</comment>
<evidence type="ECO:0000256" key="1">
    <source>
        <dbReference type="ARBA" id="ARBA00004191"/>
    </source>
</evidence>
<keyword evidence="4" id="KW-0964">Secreted</keyword>
<dbReference type="Pfam" id="PF04185">
    <property type="entry name" value="Phosphoesterase"/>
    <property type="match status" value="1"/>
</dbReference>
<evidence type="ECO:0000313" key="10">
    <source>
        <dbReference type="Proteomes" id="UP000709437"/>
    </source>
</evidence>
<dbReference type="Proteomes" id="UP000709437">
    <property type="component" value="Unassembled WGS sequence"/>
</dbReference>
<dbReference type="CDD" id="cd16014">
    <property type="entry name" value="PLC"/>
    <property type="match status" value="1"/>
</dbReference>
<reference evidence="9" key="1">
    <citation type="submission" date="2021-05" db="EMBL/GenBank/DDBJ databases">
        <title>Whole genome sequence of Curtobacterium flaccumfaciens pv. flaccumfaciens strain CFBP 3417.</title>
        <authorList>
            <person name="Osdaghi E."/>
            <person name="Taghouti G."/>
            <person name="Portier P."/>
            <person name="Fazliarab A."/>
            <person name="Taghavi S.M."/>
            <person name="Briand M."/>
            <person name="Le-Saux M."/>
            <person name="Jacques M.-A."/>
        </authorList>
    </citation>
    <scope>NUCLEOTIDE SEQUENCE</scope>
    <source>
        <strain evidence="9">CFBP 3417</strain>
    </source>
</reference>
<evidence type="ECO:0000256" key="3">
    <source>
        <dbReference type="ARBA" id="ARBA00012018"/>
    </source>
</evidence>
<accession>A0A9Q2ZN78</accession>
<dbReference type="PANTHER" id="PTHR31956:SF1">
    <property type="entry name" value="NON-SPECIFIC PHOSPHOLIPASE C1"/>
    <property type="match status" value="1"/>
</dbReference>
<dbReference type="PANTHER" id="PTHR31956">
    <property type="entry name" value="NON-SPECIFIC PHOSPHOLIPASE C4-RELATED"/>
    <property type="match status" value="1"/>
</dbReference>
<dbReference type="RefSeq" id="WP_214562159.1">
    <property type="nucleotide sequence ID" value="NZ_JAHEWX010000002.1"/>
</dbReference>
<dbReference type="InterPro" id="IPR017767">
    <property type="entry name" value="PC-PLC"/>
</dbReference>
<comment type="catalytic activity">
    <reaction evidence="7">
        <text>a 1,2-diacyl-sn-glycero-3-phosphocholine + H2O = phosphocholine + a 1,2-diacyl-sn-glycerol + H(+)</text>
        <dbReference type="Rhea" id="RHEA:10604"/>
        <dbReference type="ChEBI" id="CHEBI:15377"/>
        <dbReference type="ChEBI" id="CHEBI:15378"/>
        <dbReference type="ChEBI" id="CHEBI:17815"/>
        <dbReference type="ChEBI" id="CHEBI:57643"/>
        <dbReference type="ChEBI" id="CHEBI:295975"/>
        <dbReference type="EC" id="3.1.4.3"/>
    </reaction>
    <physiologicalReaction direction="left-to-right" evidence="7">
        <dbReference type="Rhea" id="RHEA:10605"/>
    </physiologicalReaction>
</comment>
<organism evidence="9 10">
    <name type="scientific">Curtobacterium flaccumfaciens pv. flaccumfaciens</name>
    <dbReference type="NCBI Taxonomy" id="138532"/>
    <lineage>
        <taxon>Bacteria</taxon>
        <taxon>Bacillati</taxon>
        <taxon>Actinomycetota</taxon>
        <taxon>Actinomycetes</taxon>
        <taxon>Micrococcales</taxon>
        <taxon>Microbacteriaceae</taxon>
        <taxon>Curtobacterium</taxon>
    </lineage>
</organism>
<protein>
    <recommendedName>
        <fullName evidence="3">phospholipase C</fullName>
        <ecNumber evidence="3">3.1.4.3</ecNumber>
    </recommendedName>
</protein>
<feature type="domain" description="Bacterial phospholipase C C-terminal" evidence="8">
    <location>
        <begin position="541"/>
        <end position="626"/>
    </location>
</feature>
<keyword evidence="4" id="KW-0134">Cell wall</keyword>
<proteinExistence type="inferred from homology"/>
<dbReference type="NCBIfam" id="TIGR03396">
    <property type="entry name" value="PC_PLC"/>
    <property type="match status" value="1"/>
</dbReference>